<proteinExistence type="predicted"/>
<comment type="caution">
    <text evidence="9">The sequence shown here is derived from an EMBL/GenBank/DDBJ whole genome shotgun (WGS) entry which is preliminary data.</text>
</comment>
<protein>
    <recommendedName>
        <fullName evidence="2">histidine kinase</fullName>
        <ecNumber evidence="2">2.7.13.3</ecNumber>
    </recommendedName>
</protein>
<dbReference type="Pfam" id="PF02518">
    <property type="entry name" value="HATPase_c"/>
    <property type="match status" value="1"/>
</dbReference>
<dbReference type="GO" id="GO:0005524">
    <property type="term" value="F:ATP binding"/>
    <property type="evidence" value="ECO:0007669"/>
    <property type="project" value="UniProtKB-KW"/>
</dbReference>
<dbReference type="PROSITE" id="PS50109">
    <property type="entry name" value="HIS_KIN"/>
    <property type="match status" value="1"/>
</dbReference>
<evidence type="ECO:0000313" key="10">
    <source>
        <dbReference type="Proteomes" id="UP000018896"/>
    </source>
</evidence>
<comment type="catalytic activity">
    <reaction evidence="1">
        <text>ATP + protein L-histidine = ADP + protein N-phospho-L-histidine.</text>
        <dbReference type="EC" id="2.7.13.3"/>
    </reaction>
</comment>
<dbReference type="InterPro" id="IPR003594">
    <property type="entry name" value="HATPase_dom"/>
</dbReference>
<evidence type="ECO:0000259" key="8">
    <source>
        <dbReference type="PROSITE" id="PS50109"/>
    </source>
</evidence>
<gene>
    <name evidence="9" type="ORF">JCM9157_720</name>
</gene>
<evidence type="ECO:0000313" key="9">
    <source>
        <dbReference type="EMBL" id="GAE33699.1"/>
    </source>
</evidence>
<keyword evidence="7" id="KW-0902">Two-component regulatory system</keyword>
<feature type="domain" description="Histidine kinase" evidence="8">
    <location>
        <begin position="1"/>
        <end position="130"/>
    </location>
</feature>
<dbReference type="PANTHER" id="PTHR43065">
    <property type="entry name" value="SENSOR HISTIDINE KINASE"/>
    <property type="match status" value="1"/>
</dbReference>
<dbReference type="EC" id="2.7.13.3" evidence="2"/>
<evidence type="ECO:0000256" key="6">
    <source>
        <dbReference type="ARBA" id="ARBA00022840"/>
    </source>
</evidence>
<evidence type="ECO:0000256" key="7">
    <source>
        <dbReference type="ARBA" id="ARBA00023012"/>
    </source>
</evidence>
<dbReference type="GO" id="GO:0004673">
    <property type="term" value="F:protein histidine kinase activity"/>
    <property type="evidence" value="ECO:0007669"/>
    <property type="project" value="UniProtKB-EC"/>
</dbReference>
<dbReference type="AlphaFoldDB" id="W4QQR5"/>
<sequence length="130" mass="14511">MQAYANLHQVDLEFQFDNEHERDFDQQQIQQCLINLYKNGIEAMKEKGGILQIHVLGLTDRIEITIKDSGVGMTHVEMASIGKPYYSTKKEGTGLGMVMVYSTIDKLGGQIIVESDKDSGTTFTLAIPVQ</sequence>
<dbReference type="EMBL" id="BAUV01000003">
    <property type="protein sequence ID" value="GAE33699.1"/>
    <property type="molecule type" value="Genomic_DNA"/>
</dbReference>
<dbReference type="Proteomes" id="UP000018896">
    <property type="component" value="Unassembled WGS sequence"/>
</dbReference>
<dbReference type="PRINTS" id="PR00344">
    <property type="entry name" value="BCTRLSENSOR"/>
</dbReference>
<dbReference type="eggNOG" id="COG4191">
    <property type="taxonomic scope" value="Bacteria"/>
</dbReference>
<dbReference type="GO" id="GO:0000160">
    <property type="term" value="P:phosphorelay signal transduction system"/>
    <property type="evidence" value="ECO:0007669"/>
    <property type="project" value="UniProtKB-KW"/>
</dbReference>
<dbReference type="Gene3D" id="3.30.565.10">
    <property type="entry name" value="Histidine kinase-like ATPase, C-terminal domain"/>
    <property type="match status" value="1"/>
</dbReference>
<evidence type="ECO:0000256" key="1">
    <source>
        <dbReference type="ARBA" id="ARBA00000085"/>
    </source>
</evidence>
<organism evidence="9 10">
    <name type="scientific">Halalkalibacter akibai (strain ATCC 43226 / DSM 21942 / CIP 109018 / JCM 9157 / 1139)</name>
    <name type="common">Bacillus akibai</name>
    <dbReference type="NCBI Taxonomy" id="1236973"/>
    <lineage>
        <taxon>Bacteria</taxon>
        <taxon>Bacillati</taxon>
        <taxon>Bacillota</taxon>
        <taxon>Bacilli</taxon>
        <taxon>Bacillales</taxon>
        <taxon>Bacillaceae</taxon>
        <taxon>Halalkalibacter</taxon>
    </lineage>
</organism>
<keyword evidence="10" id="KW-1185">Reference proteome</keyword>
<evidence type="ECO:0000256" key="2">
    <source>
        <dbReference type="ARBA" id="ARBA00012438"/>
    </source>
</evidence>
<dbReference type="SUPFAM" id="SSF55874">
    <property type="entry name" value="ATPase domain of HSP90 chaperone/DNA topoisomerase II/histidine kinase"/>
    <property type="match status" value="1"/>
</dbReference>
<keyword evidence="4" id="KW-0547">Nucleotide-binding</keyword>
<reference evidence="9 10" key="1">
    <citation type="journal article" date="2014" name="Genome Announc.">
        <title>Draft Genome Sequences of Three Alkaliphilic Bacillus Strains, Bacillus wakoensis JCM 9140T, Bacillus akibai JCM 9157T, and Bacillus hemicellulosilyticus JCM 9152T.</title>
        <authorList>
            <person name="Yuki M."/>
            <person name="Oshima K."/>
            <person name="Suda W."/>
            <person name="Oshida Y."/>
            <person name="Kitamura K."/>
            <person name="Iida T."/>
            <person name="Hattori M."/>
            <person name="Ohkuma M."/>
        </authorList>
    </citation>
    <scope>NUCLEOTIDE SEQUENCE [LARGE SCALE GENOMIC DNA]</scope>
    <source>
        <strain evidence="9 10">JCM 9157</strain>
    </source>
</reference>
<accession>W4QQR5</accession>
<dbReference type="InterPro" id="IPR036890">
    <property type="entry name" value="HATPase_C_sf"/>
</dbReference>
<dbReference type="InterPro" id="IPR004358">
    <property type="entry name" value="Sig_transdc_His_kin-like_C"/>
</dbReference>
<keyword evidence="5" id="KW-0418">Kinase</keyword>
<dbReference type="SMART" id="SM00387">
    <property type="entry name" value="HATPase_c"/>
    <property type="match status" value="1"/>
</dbReference>
<evidence type="ECO:0000256" key="4">
    <source>
        <dbReference type="ARBA" id="ARBA00022741"/>
    </source>
</evidence>
<keyword evidence="6" id="KW-0067">ATP-binding</keyword>
<dbReference type="PANTHER" id="PTHR43065:SF46">
    <property type="entry name" value="C4-DICARBOXYLATE TRANSPORT SENSOR PROTEIN DCTB"/>
    <property type="match status" value="1"/>
</dbReference>
<dbReference type="InterPro" id="IPR005467">
    <property type="entry name" value="His_kinase_dom"/>
</dbReference>
<evidence type="ECO:0000256" key="3">
    <source>
        <dbReference type="ARBA" id="ARBA00022679"/>
    </source>
</evidence>
<dbReference type="STRING" id="1236973.JCM9157_720"/>
<name>W4QQR5_HALA3</name>
<keyword evidence="3" id="KW-0808">Transferase</keyword>
<evidence type="ECO:0000256" key="5">
    <source>
        <dbReference type="ARBA" id="ARBA00022777"/>
    </source>
</evidence>